<dbReference type="STRING" id="445709.ABW99_19640"/>
<feature type="binding site" evidence="16">
    <location>
        <position position="115"/>
    </location>
    <ligand>
        <name>D-threo-isocitrate</name>
        <dbReference type="ChEBI" id="CHEBI:15562"/>
    </ligand>
</feature>
<sequence length="416" mass="45993">MYQHIKVPAGEKITVNKDFSLNVPDNPIIPYIEGDGTGFDITPVMIKVVDAAVQKAYQGKRKISWMEIYAGEKSTKVYGPDVWLPEETLQVLKEYVVSIKGPLTTPVGGGIRSLNVALRQELDLYVCLRPVRYFKGVPSPVRAPEKIEMVIFRENSEDIYAGIEWEAESEQAKKVIAFLQNEMGVKKIRFPSTSGIGIKPVSREGTQRLVRKAIQYAIDNDRQSVTLVHKGNIMKYTEGGFRDWGYELAQKEFGAELIDGGPWCKLKNPKTGKEITIKDSIADAFLQQILLRPAEYDVIATLNLNGDYISDALAAQVGGIGIAPGANLSDSVAMFEATHGTAPKYAGKDYVNPGSEILSAEMMLRHMGWFEAADMIIASMEKSILSKKVTYDFARLMEGATQVSCSGFGQVMIDNM</sequence>
<comment type="catalytic activity">
    <reaction evidence="14">
        <text>D-threo-isocitrate + NADP(+) = 2-oxoglutarate + CO2 + NADPH</text>
        <dbReference type="Rhea" id="RHEA:19629"/>
        <dbReference type="ChEBI" id="CHEBI:15562"/>
        <dbReference type="ChEBI" id="CHEBI:16526"/>
        <dbReference type="ChEBI" id="CHEBI:16810"/>
        <dbReference type="ChEBI" id="CHEBI:57783"/>
        <dbReference type="ChEBI" id="CHEBI:58349"/>
        <dbReference type="EC" id="1.1.1.42"/>
    </reaction>
</comment>
<proteinExistence type="inferred from homology"/>
<feature type="binding site" evidence="16">
    <location>
        <position position="113"/>
    </location>
    <ligand>
        <name>D-threo-isocitrate</name>
        <dbReference type="ChEBI" id="CHEBI:15562"/>
    </ligand>
</feature>
<evidence type="ECO:0000256" key="17">
    <source>
        <dbReference type="PIRSR" id="PIRSR604439-2"/>
    </source>
</evidence>
<keyword evidence="10 18" id="KW-0460">Magnesium</keyword>
<keyword evidence="12" id="KW-0560">Oxidoreductase</keyword>
<dbReference type="NCBIfam" id="NF005425">
    <property type="entry name" value="PRK07006.1"/>
    <property type="match status" value="1"/>
</dbReference>
<dbReference type="Pfam" id="PF00180">
    <property type="entry name" value="Iso_dh"/>
    <property type="match status" value="1"/>
</dbReference>
<dbReference type="SMART" id="SM01329">
    <property type="entry name" value="Iso_dh"/>
    <property type="match status" value="1"/>
</dbReference>
<dbReference type="PROSITE" id="PS00470">
    <property type="entry name" value="IDH_IMDH"/>
    <property type="match status" value="1"/>
</dbReference>
<evidence type="ECO:0000256" key="5">
    <source>
        <dbReference type="ARBA" id="ARBA00019562"/>
    </source>
</evidence>
<dbReference type="NCBIfam" id="TIGR00183">
    <property type="entry name" value="prok_nadp_idh"/>
    <property type="match status" value="1"/>
</dbReference>
<feature type="site" description="Critical for catalysis" evidence="19">
    <location>
        <position position="230"/>
    </location>
</feature>
<evidence type="ECO:0000256" key="14">
    <source>
        <dbReference type="ARBA" id="ARBA00023554"/>
    </source>
</evidence>
<dbReference type="Gene3D" id="3.40.718.10">
    <property type="entry name" value="Isopropylmalate Dehydrogenase"/>
    <property type="match status" value="1"/>
</dbReference>
<feature type="binding site" evidence="17">
    <location>
        <position position="352"/>
    </location>
    <ligand>
        <name>NADP(+)</name>
        <dbReference type="ChEBI" id="CHEBI:58349"/>
    </ligand>
</feature>
<feature type="binding site" evidence="16">
    <location>
        <position position="119"/>
    </location>
    <ligand>
        <name>D-threo-isocitrate</name>
        <dbReference type="ChEBI" id="CHEBI:15562"/>
    </ligand>
</feature>
<comment type="cofactor">
    <cofactor evidence="18">
        <name>Mg(2+)</name>
        <dbReference type="ChEBI" id="CHEBI:18420"/>
    </cofactor>
    <cofactor evidence="18">
        <name>Mn(2+)</name>
        <dbReference type="ChEBI" id="CHEBI:29035"/>
    </cofactor>
    <text evidence="18">Binds 1 Mg(2+) or Mn(2+) ion per subunit.</text>
</comment>
<feature type="binding site" evidence="16">
    <location>
        <position position="129"/>
    </location>
    <ligand>
        <name>D-threo-isocitrate</name>
        <dbReference type="ChEBI" id="CHEBI:15562"/>
    </ligand>
</feature>
<feature type="binding site" evidence="17">
    <location>
        <position position="104"/>
    </location>
    <ligand>
        <name>NADP(+)</name>
        <dbReference type="ChEBI" id="CHEBI:58349"/>
    </ligand>
</feature>
<comment type="cofactor">
    <cofactor evidence="1">
        <name>Mn(2+)</name>
        <dbReference type="ChEBI" id="CHEBI:29035"/>
    </cofactor>
</comment>
<feature type="binding site" evidence="17">
    <location>
        <position position="395"/>
    </location>
    <ligand>
        <name>NADP(+)</name>
        <dbReference type="ChEBI" id="CHEBI:58349"/>
    </ligand>
</feature>
<evidence type="ECO:0000256" key="20">
    <source>
        <dbReference type="PIRSR" id="PIRSR604439-5"/>
    </source>
</evidence>
<evidence type="ECO:0000313" key="23">
    <source>
        <dbReference type="EMBL" id="AKJ70726.1"/>
    </source>
</evidence>
<dbReference type="GO" id="GO:0006097">
    <property type="term" value="P:glyoxylate cycle"/>
    <property type="evidence" value="ECO:0007669"/>
    <property type="project" value="UniProtKB-KW"/>
</dbReference>
<dbReference type="KEGG" id="ptx:ABW99_19640"/>
<accession>A0A0G3F114</accession>
<evidence type="ECO:0000256" key="15">
    <source>
        <dbReference type="ARBA" id="ARBA00046127"/>
    </source>
</evidence>
<evidence type="ECO:0000256" key="9">
    <source>
        <dbReference type="ARBA" id="ARBA00022723"/>
    </source>
</evidence>
<dbReference type="EC" id="1.1.1.42" evidence="4 21"/>
<evidence type="ECO:0000256" key="1">
    <source>
        <dbReference type="ARBA" id="ARBA00001936"/>
    </source>
</evidence>
<evidence type="ECO:0000256" key="11">
    <source>
        <dbReference type="ARBA" id="ARBA00022857"/>
    </source>
</evidence>
<evidence type="ECO:0000256" key="18">
    <source>
        <dbReference type="PIRSR" id="PIRSR604439-3"/>
    </source>
</evidence>
<keyword evidence="6 21" id="KW-0329">Glyoxylate bypass</keyword>
<gene>
    <name evidence="23" type="ORF">ABW99_19640</name>
</gene>
<dbReference type="SUPFAM" id="SSF53659">
    <property type="entry name" value="Isocitrate/Isopropylmalate dehydrogenase-like"/>
    <property type="match status" value="1"/>
</dbReference>
<evidence type="ECO:0000256" key="3">
    <source>
        <dbReference type="ARBA" id="ARBA00011738"/>
    </source>
</evidence>
<evidence type="ECO:0000256" key="7">
    <source>
        <dbReference type="ARBA" id="ARBA00022532"/>
    </source>
</evidence>
<feature type="domain" description="Isopropylmalate dehydrogenase-like" evidence="22">
    <location>
        <begin position="28"/>
        <end position="412"/>
    </location>
</feature>
<dbReference type="PATRIC" id="fig|445709.3.peg.4122"/>
<feature type="modified residue" description="N6-succinyllysine" evidence="20">
    <location>
        <position position="100"/>
    </location>
</feature>
<evidence type="ECO:0000256" key="8">
    <source>
        <dbReference type="ARBA" id="ARBA00022553"/>
    </source>
</evidence>
<evidence type="ECO:0000256" key="21">
    <source>
        <dbReference type="RuleBase" id="RU004446"/>
    </source>
</evidence>
<evidence type="ECO:0000256" key="16">
    <source>
        <dbReference type="PIRSR" id="PIRSR604439-1"/>
    </source>
</evidence>
<evidence type="ECO:0000256" key="12">
    <source>
        <dbReference type="ARBA" id="ARBA00023002"/>
    </source>
</evidence>
<keyword evidence="13 18" id="KW-0464">Manganese</keyword>
<dbReference type="GO" id="GO:0051287">
    <property type="term" value="F:NAD binding"/>
    <property type="evidence" value="ECO:0007669"/>
    <property type="project" value="InterPro"/>
</dbReference>
<keyword evidence="11 17" id="KW-0521">NADP</keyword>
<comment type="similarity">
    <text evidence="2">Belongs to the isocitrate and isopropylmalate dehydrogenases family.</text>
</comment>
<name>A0A0G3F114_9BURK</name>
<feature type="binding site" evidence="16">
    <location>
        <position position="153"/>
    </location>
    <ligand>
        <name>D-threo-isocitrate</name>
        <dbReference type="ChEBI" id="CHEBI:15562"/>
    </ligand>
</feature>
<evidence type="ECO:0000256" key="6">
    <source>
        <dbReference type="ARBA" id="ARBA00022435"/>
    </source>
</evidence>
<dbReference type="OrthoDB" id="9806254at2"/>
<feature type="binding site" evidence="18">
    <location>
        <position position="307"/>
    </location>
    <ligand>
        <name>Mg(2+)</name>
        <dbReference type="ChEBI" id="CHEBI:18420"/>
    </ligand>
</feature>
<dbReference type="InterPro" id="IPR004439">
    <property type="entry name" value="Isocitrate_DH_NADP_dimer_prok"/>
</dbReference>
<evidence type="ECO:0000256" key="2">
    <source>
        <dbReference type="ARBA" id="ARBA00007769"/>
    </source>
</evidence>
<keyword evidence="8" id="KW-0597">Phosphoprotein</keyword>
<keyword evidence="24" id="KW-1185">Reference proteome</keyword>
<dbReference type="Proteomes" id="UP000036700">
    <property type="component" value="Chromosome"/>
</dbReference>
<dbReference type="PANTHER" id="PTHR43504:SF1">
    <property type="entry name" value="ISOCITRATE DEHYDROGENASE [NADP]"/>
    <property type="match status" value="1"/>
</dbReference>
<dbReference type="AlphaFoldDB" id="A0A0G3F114"/>
<dbReference type="GO" id="GO:0004450">
    <property type="term" value="F:isocitrate dehydrogenase (NADP+) activity"/>
    <property type="evidence" value="ECO:0007669"/>
    <property type="project" value="UniProtKB-UniRule"/>
</dbReference>
<dbReference type="PANTHER" id="PTHR43504">
    <property type="entry name" value="ISOCITRATE DEHYDROGENASE [NADP]"/>
    <property type="match status" value="1"/>
</dbReference>
<keyword evidence="9 21" id="KW-0479">Metal-binding</keyword>
<dbReference type="FunFam" id="3.40.718.10:FF:000005">
    <property type="entry name" value="Isocitrate dehydrogenase [NADP]"/>
    <property type="match status" value="1"/>
</dbReference>
<evidence type="ECO:0000256" key="19">
    <source>
        <dbReference type="PIRSR" id="PIRSR604439-4"/>
    </source>
</evidence>
<dbReference type="InterPro" id="IPR019818">
    <property type="entry name" value="IsoCit/isopropylmalate_DH_CS"/>
</dbReference>
<evidence type="ECO:0000256" key="4">
    <source>
        <dbReference type="ARBA" id="ARBA00013013"/>
    </source>
</evidence>
<evidence type="ECO:0000259" key="22">
    <source>
        <dbReference type="SMART" id="SM01329"/>
    </source>
</evidence>
<evidence type="ECO:0000313" key="24">
    <source>
        <dbReference type="Proteomes" id="UP000036700"/>
    </source>
</evidence>
<evidence type="ECO:0000256" key="13">
    <source>
        <dbReference type="ARBA" id="ARBA00023211"/>
    </source>
</evidence>
<dbReference type="GO" id="GO:0006099">
    <property type="term" value="P:tricarboxylic acid cycle"/>
    <property type="evidence" value="ECO:0007669"/>
    <property type="project" value="UniProtKB-UniRule"/>
</dbReference>
<dbReference type="GO" id="GO:0000287">
    <property type="term" value="F:magnesium ion binding"/>
    <property type="evidence" value="ECO:0007669"/>
    <property type="project" value="InterPro"/>
</dbReference>
<keyword evidence="7 21" id="KW-0816">Tricarboxylic acid cycle</keyword>
<organism evidence="23 24">
    <name type="scientific">Pandoraea thiooxydans</name>
    <dbReference type="NCBI Taxonomy" id="445709"/>
    <lineage>
        <taxon>Bacteria</taxon>
        <taxon>Pseudomonadati</taxon>
        <taxon>Pseudomonadota</taxon>
        <taxon>Betaproteobacteria</taxon>
        <taxon>Burkholderiales</taxon>
        <taxon>Burkholderiaceae</taxon>
        <taxon>Pandoraea</taxon>
    </lineage>
</organism>
<feature type="binding site" evidence="17">
    <location>
        <begin position="339"/>
        <end position="345"/>
    </location>
    <ligand>
        <name>NADP(+)</name>
        <dbReference type="ChEBI" id="CHEBI:58349"/>
    </ligand>
</feature>
<reference evidence="24" key="1">
    <citation type="submission" date="2015-06" db="EMBL/GenBank/DDBJ databases">
        <authorList>
            <person name="Lim Y.L."/>
            <person name="Ee R."/>
            <person name="Yong D."/>
            <person name="How K.Y."/>
            <person name="Yin W.F."/>
            <person name="Chan K.G."/>
        </authorList>
    </citation>
    <scope>NUCLEOTIDE SEQUENCE [LARGE SCALE GENOMIC DNA]</scope>
    <source>
        <strain evidence="24">DSM 25325</strain>
    </source>
</reference>
<dbReference type="InterPro" id="IPR024084">
    <property type="entry name" value="IsoPropMal-DH-like_dom"/>
</dbReference>
<protein>
    <recommendedName>
        <fullName evidence="5 21">Isocitrate dehydrogenase [NADP]</fullName>
        <ecNumber evidence="4 21">1.1.1.42</ecNumber>
    </recommendedName>
</protein>
<dbReference type="EMBL" id="CP011568">
    <property type="protein sequence ID" value="AKJ70726.1"/>
    <property type="molecule type" value="Genomic_DNA"/>
</dbReference>
<comment type="function">
    <text evidence="15">Catalyzes the oxidative decarboxylation of isocitrate to 2-oxoglutarate and carbon dioxide with the concomitant reduction of NADP(+).</text>
</comment>
<feature type="site" description="Critical for catalysis" evidence="19">
    <location>
        <position position="160"/>
    </location>
</feature>
<comment type="subunit">
    <text evidence="3">Homodimer.</text>
</comment>
<feature type="binding site" evidence="17">
    <location>
        <position position="391"/>
    </location>
    <ligand>
        <name>NADP(+)</name>
        <dbReference type="ChEBI" id="CHEBI:58349"/>
    </ligand>
</feature>
<feature type="modified residue" description="Phosphoserine" evidence="20">
    <location>
        <position position="113"/>
    </location>
</feature>
<evidence type="ECO:0000256" key="10">
    <source>
        <dbReference type="ARBA" id="ARBA00022842"/>
    </source>
</evidence>